<dbReference type="Pfam" id="PF00176">
    <property type="entry name" value="SNF2-rel_dom"/>
    <property type="match status" value="1"/>
</dbReference>
<feature type="compositionally biased region" description="Polar residues" evidence="9">
    <location>
        <begin position="29"/>
        <end position="44"/>
    </location>
</feature>
<dbReference type="FunFam" id="3.40.50.10810:FF:000005">
    <property type="entry name" value="Photoperiod-independent early flowering 1"/>
    <property type="match status" value="1"/>
</dbReference>
<dbReference type="EMBL" id="CH954179">
    <property type="protein sequence ID" value="KQS62282.1"/>
    <property type="molecule type" value="Genomic_DNA"/>
</dbReference>
<evidence type="ECO:0000256" key="3">
    <source>
        <dbReference type="ARBA" id="ARBA00022801"/>
    </source>
</evidence>
<feature type="compositionally biased region" description="Polar residues" evidence="9">
    <location>
        <begin position="396"/>
        <end position="433"/>
    </location>
</feature>
<keyword evidence="3" id="KW-0378">Hydrolase</keyword>
<feature type="region of interest" description="Disordered" evidence="9">
    <location>
        <begin position="627"/>
        <end position="848"/>
    </location>
</feature>
<sequence>MNEGNSAGGGHEGLSPAPPAVPDRVTPHLTETSVAPAKSNSTTVPAGAGSAGAALPATRHHQHIATQVKGIASSSKQQKQLASAQLPVPLSPLPQQQQQTAEATAAAAAPAHSNVSTSGSLSTIEGSASPPQAKRQRLDNNEDRTSASSIVGTAESSNIVSSLLPASVASSSEVGGLSSTALQDLNALKKRILQQKLQILRNLKERHLENVSEYFYLQNGGSMMDYPAWRKKTPTPQFISYSNANRIDQLIHEDKPSTSAAAAAAAQNQKYTTQQTDSVESSSLVSGISTGATKAAPLDGNISNSTVKTNTQSQVPSKIGSFTDSTSATTDNNSSSTVTAAATSGAASSTSATSVEASGNVLAVEAEIKIPAVGATPVAISTKLPAAVVQLTQQGGTPLLPCNTSSGSTALRRPQGQNNATSGGGLTPTQLYSGNGPAALGGSGGLTPGTPTSGSLLSPALAGGSGTPNSAAQEFSFKAKQEVYVMQRISELQREGLWTERRLPKLQEPSRPKAHWDYLLEEMVWLAADFAQERKWKKNAAKKCAKMVQKYFQDKATAAQRAEKAQELQLKRVASFIAREVKSFWSNVEKLVEYKHQTKIEEKRKQALDQHLSFIVDQTEKFSQQLAEGMNKSVADTPSLNSSRLTSPKRESDDDFRPESGSEDDEETIAKAEEDAADVKEEVTALAKESEMDFDDFLNDLPPGYLENRDKLMKEEQSSAIKTETPDDSDDSEFEAKEASDDDENTISKQEEAEQEIDHKKEIDELEADNDLSVEQLLAKYKSERLGDQPPSPKRRKLAPRDPELDSDDDSTAVDSTEESEDGATEDEEDLSTVKTDTDMEEQDEPEDGLKSLLADADTTGGAAGSGSTAGASGNKDDMLNDAAALAESLQPKGNTLSSTNVVTPVPFLLKHSLREYQHIGLDWLVTMNERKLNGILADEMGLGKTIQTIALLAHLACAKGNWGPHLIVVPSSVMLNWEMEFKKWCPGFKILTYYGSQKERKLKRVGWTKPNAFHVCITSYKLVVQDQQSFRRKKWKYLILDEAQNIKNFKSQRWQLLLNFSTERRLLLTGTPLQNDLMELWSLMHFLMPYVFSSHREFKEWFSNPMTGMIEGNMEYNETLITRLHKNLRLFLRTGDSSVLTSTPQEGG</sequence>
<evidence type="ECO:0000256" key="5">
    <source>
        <dbReference type="ARBA" id="ARBA00022840"/>
    </source>
</evidence>
<gene>
    <name evidence="12" type="primary">Dere\GG22110</name>
    <name evidence="12" type="synonym">dere_GLEANR_6865</name>
    <name evidence="12" type="synonym">GG22110</name>
    <name evidence="12" type="ORF">Dere_GG22110</name>
</gene>
<protein>
    <submittedName>
        <fullName evidence="12">Uncharacterized protein, isoform B</fullName>
    </submittedName>
</protein>
<dbReference type="Proteomes" id="UP000008711">
    <property type="component" value="Unassembled WGS sequence"/>
</dbReference>
<evidence type="ECO:0000256" key="4">
    <source>
        <dbReference type="ARBA" id="ARBA00022806"/>
    </source>
</evidence>
<feature type="compositionally biased region" description="Basic and acidic residues" evidence="9">
    <location>
        <begin position="707"/>
        <end position="717"/>
    </location>
</feature>
<dbReference type="Pfam" id="PF07529">
    <property type="entry name" value="HSA"/>
    <property type="match status" value="1"/>
</dbReference>
<keyword evidence="13" id="KW-1185">Reference proteome</keyword>
<dbReference type="InterPro" id="IPR014012">
    <property type="entry name" value="HSA_dom"/>
</dbReference>
<feature type="compositionally biased region" description="Basic and acidic residues" evidence="9">
    <location>
        <begin position="749"/>
        <end position="763"/>
    </location>
</feature>
<evidence type="ECO:0000256" key="6">
    <source>
        <dbReference type="ARBA" id="ARBA00022853"/>
    </source>
</evidence>
<feature type="compositionally biased region" description="Basic and acidic residues" evidence="9">
    <location>
        <begin position="648"/>
        <end position="660"/>
    </location>
</feature>
<dbReference type="InterPro" id="IPR000330">
    <property type="entry name" value="SNF2_N"/>
</dbReference>
<dbReference type="AlphaFoldDB" id="A0A0Q5VZ15"/>
<dbReference type="GO" id="GO:0004386">
    <property type="term" value="F:helicase activity"/>
    <property type="evidence" value="ECO:0007669"/>
    <property type="project" value="UniProtKB-KW"/>
</dbReference>
<feature type="compositionally biased region" description="Low complexity" evidence="9">
    <location>
        <begin position="857"/>
        <end position="874"/>
    </location>
</feature>
<evidence type="ECO:0000313" key="13">
    <source>
        <dbReference type="Proteomes" id="UP000008711"/>
    </source>
</evidence>
<keyword evidence="5" id="KW-0067">ATP-binding</keyword>
<feature type="region of interest" description="Disordered" evidence="9">
    <location>
        <begin position="295"/>
        <end position="336"/>
    </location>
</feature>
<dbReference type="GO" id="GO:0005524">
    <property type="term" value="F:ATP binding"/>
    <property type="evidence" value="ECO:0007669"/>
    <property type="project" value="UniProtKB-KW"/>
</dbReference>
<dbReference type="InterPro" id="IPR050520">
    <property type="entry name" value="INO80/SWR1_helicase"/>
</dbReference>
<keyword evidence="7" id="KW-0238">DNA-binding</keyword>
<keyword evidence="4" id="KW-0347">Helicase</keyword>
<reference evidence="12 13" key="1">
    <citation type="journal article" date="2007" name="Nature">
        <title>Evolution of genes and genomes on the Drosophila phylogeny.</title>
        <authorList>
            <consortium name="Drosophila 12 Genomes Consortium"/>
            <person name="Clark A.G."/>
            <person name="Eisen M.B."/>
            <person name="Smith D.R."/>
            <person name="Bergman C.M."/>
            <person name="Oliver B."/>
            <person name="Markow T.A."/>
            <person name="Kaufman T.C."/>
            <person name="Kellis M."/>
            <person name="Gelbart W."/>
            <person name="Iyer V.N."/>
            <person name="Pollard D.A."/>
            <person name="Sackton T.B."/>
            <person name="Larracuente A.M."/>
            <person name="Singh N.D."/>
            <person name="Abad J.P."/>
            <person name="Abt D.N."/>
            <person name="Adryan B."/>
            <person name="Aguade M."/>
            <person name="Akashi H."/>
            <person name="Anderson W.W."/>
            <person name="Aquadro C.F."/>
            <person name="Ardell D.H."/>
            <person name="Arguello R."/>
            <person name="Artieri C.G."/>
            <person name="Barbash D.A."/>
            <person name="Barker D."/>
            <person name="Barsanti P."/>
            <person name="Batterham P."/>
            <person name="Batzoglou S."/>
            <person name="Begun D."/>
            <person name="Bhutkar A."/>
            <person name="Blanco E."/>
            <person name="Bosak S.A."/>
            <person name="Bradley R.K."/>
            <person name="Brand A.D."/>
            <person name="Brent M.R."/>
            <person name="Brooks A.N."/>
            <person name="Brown R.H."/>
            <person name="Butlin R.K."/>
            <person name="Caggese C."/>
            <person name="Calvi B.R."/>
            <person name="Bernardo de Carvalho A."/>
            <person name="Caspi A."/>
            <person name="Castrezana S."/>
            <person name="Celniker S.E."/>
            <person name="Chang J.L."/>
            <person name="Chapple C."/>
            <person name="Chatterji S."/>
            <person name="Chinwalla A."/>
            <person name="Civetta A."/>
            <person name="Clifton S.W."/>
            <person name="Comeron J.M."/>
            <person name="Costello J.C."/>
            <person name="Coyne J.A."/>
            <person name="Daub J."/>
            <person name="David R.G."/>
            <person name="Delcher A.L."/>
            <person name="Delehaunty K."/>
            <person name="Do C.B."/>
            <person name="Ebling H."/>
            <person name="Edwards K."/>
            <person name="Eickbush T."/>
            <person name="Evans J.D."/>
            <person name="Filipski A."/>
            <person name="Findeiss S."/>
            <person name="Freyhult E."/>
            <person name="Fulton L."/>
            <person name="Fulton R."/>
            <person name="Garcia A.C."/>
            <person name="Gardiner A."/>
            <person name="Garfield D.A."/>
            <person name="Garvin B.E."/>
            <person name="Gibson G."/>
            <person name="Gilbert D."/>
            <person name="Gnerre S."/>
            <person name="Godfrey J."/>
            <person name="Good R."/>
            <person name="Gotea V."/>
            <person name="Gravely B."/>
            <person name="Greenberg A.J."/>
            <person name="Griffiths-Jones S."/>
            <person name="Gross S."/>
            <person name="Guigo R."/>
            <person name="Gustafson E.A."/>
            <person name="Haerty W."/>
            <person name="Hahn M.W."/>
            <person name="Halligan D.L."/>
            <person name="Halpern A.L."/>
            <person name="Halter G.M."/>
            <person name="Han M.V."/>
            <person name="Heger A."/>
            <person name="Hillier L."/>
            <person name="Hinrichs A.S."/>
            <person name="Holmes I."/>
            <person name="Hoskins R.A."/>
            <person name="Hubisz M.J."/>
            <person name="Hultmark D."/>
            <person name="Huntley M.A."/>
            <person name="Jaffe D.B."/>
            <person name="Jagadeeshan S."/>
            <person name="Jeck W.R."/>
            <person name="Johnson J."/>
            <person name="Jones C.D."/>
            <person name="Jordan W.C."/>
            <person name="Karpen G.H."/>
            <person name="Kataoka E."/>
            <person name="Keightley P.D."/>
            <person name="Kheradpour P."/>
            <person name="Kirkness E.F."/>
            <person name="Koerich L.B."/>
            <person name="Kristiansen K."/>
            <person name="Kudrna D."/>
            <person name="Kulathinal R.J."/>
            <person name="Kumar S."/>
            <person name="Kwok R."/>
            <person name="Lander E."/>
            <person name="Langley C.H."/>
            <person name="Lapoint R."/>
            <person name="Lazzaro B.P."/>
            <person name="Lee S.J."/>
            <person name="Levesque L."/>
            <person name="Li R."/>
            <person name="Lin C.F."/>
            <person name="Lin M.F."/>
            <person name="Lindblad-Toh K."/>
            <person name="Llopart A."/>
            <person name="Long M."/>
            <person name="Low L."/>
            <person name="Lozovsky E."/>
            <person name="Lu J."/>
            <person name="Luo M."/>
            <person name="Machado C.A."/>
            <person name="Makalowski W."/>
            <person name="Marzo M."/>
            <person name="Matsuda M."/>
            <person name="Matzkin L."/>
            <person name="McAllister B."/>
            <person name="McBride C.S."/>
            <person name="McKernan B."/>
            <person name="McKernan K."/>
            <person name="Mendez-Lago M."/>
            <person name="Minx P."/>
            <person name="Mollenhauer M.U."/>
            <person name="Montooth K."/>
            <person name="Mount S.M."/>
            <person name="Mu X."/>
            <person name="Myers E."/>
            <person name="Negre B."/>
            <person name="Newfeld S."/>
            <person name="Nielsen R."/>
            <person name="Noor M.A."/>
            <person name="O'Grady P."/>
            <person name="Pachter L."/>
            <person name="Papaceit M."/>
            <person name="Parisi M.J."/>
            <person name="Parisi M."/>
            <person name="Parts L."/>
            <person name="Pedersen J.S."/>
            <person name="Pesole G."/>
            <person name="Phillippy A.M."/>
            <person name="Ponting C.P."/>
            <person name="Pop M."/>
            <person name="Porcelli D."/>
            <person name="Powell J.R."/>
            <person name="Prohaska S."/>
            <person name="Pruitt K."/>
            <person name="Puig M."/>
            <person name="Quesneville H."/>
            <person name="Ram K.R."/>
            <person name="Rand D."/>
            <person name="Rasmussen M.D."/>
            <person name="Reed L.K."/>
            <person name="Reenan R."/>
            <person name="Reily A."/>
            <person name="Remington K.A."/>
            <person name="Rieger T.T."/>
            <person name="Ritchie M.G."/>
            <person name="Robin C."/>
            <person name="Rogers Y.H."/>
            <person name="Rohde C."/>
            <person name="Rozas J."/>
            <person name="Rubenfield M.J."/>
            <person name="Ruiz A."/>
            <person name="Russo S."/>
            <person name="Salzberg S.L."/>
            <person name="Sanchez-Gracia A."/>
            <person name="Saranga D.J."/>
            <person name="Sato H."/>
            <person name="Schaeffer S.W."/>
            <person name="Schatz M.C."/>
            <person name="Schlenke T."/>
            <person name="Schwartz R."/>
            <person name="Segarra C."/>
            <person name="Singh R.S."/>
            <person name="Sirot L."/>
            <person name="Sirota M."/>
            <person name="Sisneros N.B."/>
            <person name="Smith C.D."/>
            <person name="Smith T.F."/>
            <person name="Spieth J."/>
            <person name="Stage D.E."/>
            <person name="Stark A."/>
            <person name="Stephan W."/>
            <person name="Strausberg R.L."/>
            <person name="Strempel S."/>
            <person name="Sturgill D."/>
            <person name="Sutton G."/>
            <person name="Sutton G.G."/>
            <person name="Tao W."/>
            <person name="Teichmann S."/>
            <person name="Tobari Y.N."/>
            <person name="Tomimura Y."/>
            <person name="Tsolas J.M."/>
            <person name="Valente V.L."/>
            <person name="Venter E."/>
            <person name="Venter J.C."/>
            <person name="Vicario S."/>
            <person name="Vieira F.G."/>
            <person name="Vilella A.J."/>
            <person name="Villasante A."/>
            <person name="Walenz B."/>
            <person name="Wang J."/>
            <person name="Wasserman M."/>
            <person name="Watts T."/>
            <person name="Wilson D."/>
            <person name="Wilson R.K."/>
            <person name="Wing R.A."/>
            <person name="Wolfner M.F."/>
            <person name="Wong A."/>
            <person name="Wong G.K."/>
            <person name="Wu C.I."/>
            <person name="Wu G."/>
            <person name="Yamamoto D."/>
            <person name="Yang H.P."/>
            <person name="Yang S.P."/>
            <person name="Yorke J.A."/>
            <person name="Yoshida K."/>
            <person name="Zdobnov E."/>
            <person name="Zhang P."/>
            <person name="Zhang Y."/>
            <person name="Zimin A.V."/>
            <person name="Baldwin J."/>
            <person name="Abdouelleil A."/>
            <person name="Abdulkadir J."/>
            <person name="Abebe A."/>
            <person name="Abera B."/>
            <person name="Abreu J."/>
            <person name="Acer S.C."/>
            <person name="Aftuck L."/>
            <person name="Alexander A."/>
            <person name="An P."/>
            <person name="Anderson E."/>
            <person name="Anderson S."/>
            <person name="Arachi H."/>
            <person name="Azer M."/>
            <person name="Bachantsang P."/>
            <person name="Barry A."/>
            <person name="Bayul T."/>
            <person name="Berlin A."/>
            <person name="Bessette D."/>
            <person name="Bloom T."/>
            <person name="Blye J."/>
            <person name="Boguslavskiy L."/>
            <person name="Bonnet C."/>
            <person name="Boukhgalter B."/>
            <person name="Bourzgui I."/>
            <person name="Brown A."/>
            <person name="Cahill P."/>
            <person name="Channer S."/>
            <person name="Cheshatsang Y."/>
            <person name="Chuda L."/>
            <person name="Citroen M."/>
            <person name="Collymore A."/>
            <person name="Cooke P."/>
            <person name="Costello M."/>
            <person name="D'Aco K."/>
            <person name="Daza R."/>
            <person name="De Haan G."/>
            <person name="DeGray S."/>
            <person name="DeMaso C."/>
            <person name="Dhargay N."/>
            <person name="Dooley K."/>
            <person name="Dooley E."/>
            <person name="Doricent M."/>
            <person name="Dorje P."/>
            <person name="Dorjee K."/>
            <person name="Dupes A."/>
            <person name="Elong R."/>
            <person name="Falk J."/>
            <person name="Farina A."/>
            <person name="Faro S."/>
            <person name="Ferguson D."/>
            <person name="Fisher S."/>
            <person name="Foley C.D."/>
            <person name="Franke A."/>
            <person name="Friedrich D."/>
            <person name="Gadbois L."/>
            <person name="Gearin G."/>
            <person name="Gearin C.R."/>
            <person name="Giannoukos G."/>
            <person name="Goode T."/>
            <person name="Graham J."/>
            <person name="Grandbois E."/>
            <person name="Grewal S."/>
            <person name="Gyaltsen K."/>
            <person name="Hafez N."/>
            <person name="Hagos B."/>
            <person name="Hall J."/>
            <person name="Henson C."/>
            <person name="Hollinger A."/>
            <person name="Honan T."/>
            <person name="Huard M.D."/>
            <person name="Hughes L."/>
            <person name="Hurhula B."/>
            <person name="Husby M.E."/>
            <person name="Kamat A."/>
            <person name="Kanga B."/>
            <person name="Kashin S."/>
            <person name="Khazanovich D."/>
            <person name="Kisner P."/>
            <person name="Lance K."/>
            <person name="Lara M."/>
            <person name="Lee W."/>
            <person name="Lennon N."/>
            <person name="Letendre F."/>
            <person name="LeVine R."/>
            <person name="Lipovsky A."/>
            <person name="Liu X."/>
            <person name="Liu J."/>
            <person name="Liu S."/>
            <person name="Lokyitsang T."/>
            <person name="Lokyitsang Y."/>
            <person name="Lubonja R."/>
            <person name="Lui A."/>
            <person name="MacDonald P."/>
            <person name="Magnisalis V."/>
            <person name="Maru K."/>
            <person name="Matthews C."/>
            <person name="McCusker W."/>
            <person name="McDonough S."/>
            <person name="Mehta T."/>
            <person name="Meldrim J."/>
            <person name="Meneus L."/>
            <person name="Mihai O."/>
            <person name="Mihalev A."/>
            <person name="Mihova T."/>
            <person name="Mittelman R."/>
            <person name="Mlenga V."/>
            <person name="Montmayeur A."/>
            <person name="Mulrain L."/>
            <person name="Navidi A."/>
            <person name="Naylor J."/>
            <person name="Negash T."/>
            <person name="Nguyen T."/>
            <person name="Nguyen N."/>
            <person name="Nicol R."/>
            <person name="Norbu C."/>
            <person name="Norbu N."/>
            <person name="Novod N."/>
            <person name="O'Neill B."/>
            <person name="Osman S."/>
            <person name="Markiewicz E."/>
            <person name="Oyono O.L."/>
            <person name="Patti C."/>
            <person name="Phunkhang P."/>
            <person name="Pierre F."/>
            <person name="Priest M."/>
            <person name="Raghuraman S."/>
            <person name="Rege F."/>
            <person name="Reyes R."/>
            <person name="Rise C."/>
            <person name="Rogov P."/>
            <person name="Ross K."/>
            <person name="Ryan E."/>
            <person name="Settipalli S."/>
            <person name="Shea T."/>
            <person name="Sherpa N."/>
            <person name="Shi L."/>
            <person name="Shih D."/>
            <person name="Sparrow T."/>
            <person name="Spaulding J."/>
            <person name="Stalker J."/>
            <person name="Stange-Thomann N."/>
            <person name="Stavropoulos S."/>
            <person name="Stone C."/>
            <person name="Strader C."/>
            <person name="Tesfaye S."/>
            <person name="Thomson T."/>
            <person name="Thoulutsang Y."/>
            <person name="Thoulutsang D."/>
            <person name="Topham K."/>
            <person name="Topping I."/>
            <person name="Tsamla T."/>
            <person name="Vassiliev H."/>
            <person name="Vo A."/>
            <person name="Wangchuk T."/>
            <person name="Wangdi T."/>
            <person name="Weiand M."/>
            <person name="Wilkinson J."/>
            <person name="Wilson A."/>
            <person name="Yadav S."/>
            <person name="Young G."/>
            <person name="Yu Q."/>
            <person name="Zembek L."/>
            <person name="Zhong D."/>
            <person name="Zimmer A."/>
            <person name="Zwirko Z."/>
            <person name="Jaffe D.B."/>
            <person name="Alvarez P."/>
            <person name="Brockman W."/>
            <person name="Butler J."/>
            <person name="Chin C."/>
            <person name="Gnerre S."/>
            <person name="Grabherr M."/>
            <person name="Kleber M."/>
            <person name="Mauceli E."/>
            <person name="MacCallum I."/>
        </authorList>
    </citation>
    <scope>NUCLEOTIDE SEQUENCE [LARGE SCALE GENOMIC DNA]</scope>
    <source>
        <strain evidence="12 13">TSC#14021-0224.01</strain>
    </source>
</reference>
<feature type="compositionally biased region" description="Basic and acidic residues" evidence="9">
    <location>
        <begin position="136"/>
        <end position="145"/>
    </location>
</feature>
<keyword evidence="8" id="KW-0539">Nucleus</keyword>
<evidence type="ECO:0000313" key="12">
    <source>
        <dbReference type="EMBL" id="KQS62282.1"/>
    </source>
</evidence>
<feature type="region of interest" description="Disordered" evidence="9">
    <location>
        <begin position="93"/>
        <end position="150"/>
    </location>
</feature>
<feature type="compositionally biased region" description="Low complexity" evidence="9">
    <location>
        <begin position="448"/>
        <end position="459"/>
    </location>
</feature>
<dbReference type="SMR" id="A0A0Q5VZ15"/>
<feature type="compositionally biased region" description="Low complexity" evidence="9">
    <location>
        <begin position="93"/>
        <end position="111"/>
    </location>
</feature>
<dbReference type="GO" id="GO:0006338">
    <property type="term" value="P:chromatin remodeling"/>
    <property type="evidence" value="ECO:0007669"/>
    <property type="project" value="TreeGrafter"/>
</dbReference>
<name>A0A0Q5VZ15_DROER</name>
<keyword evidence="2" id="KW-0547">Nucleotide-binding</keyword>
<comment type="subcellular location">
    <subcellularLocation>
        <location evidence="1">Nucleus</location>
    </subcellularLocation>
</comment>
<evidence type="ECO:0000256" key="7">
    <source>
        <dbReference type="ARBA" id="ARBA00023125"/>
    </source>
</evidence>
<evidence type="ECO:0000256" key="1">
    <source>
        <dbReference type="ARBA" id="ARBA00004123"/>
    </source>
</evidence>
<dbReference type="GO" id="GO:0000812">
    <property type="term" value="C:Swr1 complex"/>
    <property type="evidence" value="ECO:0007669"/>
    <property type="project" value="TreeGrafter"/>
</dbReference>
<reference evidence="12 13" key="2">
    <citation type="journal article" date="2008" name="Bioinformatics">
        <title>Assembly reconciliation.</title>
        <authorList>
            <person name="Zimin A.V."/>
            <person name="Smith D.R."/>
            <person name="Sutton G."/>
            <person name="Yorke J.A."/>
        </authorList>
    </citation>
    <scope>NUCLEOTIDE SEQUENCE [LARGE SCALE GENOMIC DNA]</scope>
    <source>
        <strain evidence="12 13">TSC#14021-0224.01</strain>
    </source>
</reference>
<evidence type="ECO:0000256" key="2">
    <source>
        <dbReference type="ARBA" id="ARBA00022741"/>
    </source>
</evidence>
<feature type="compositionally biased region" description="Polar residues" evidence="9">
    <location>
        <begin position="634"/>
        <end position="646"/>
    </location>
</feature>
<feature type="compositionally biased region" description="Basic and acidic residues" evidence="9">
    <location>
        <begin position="668"/>
        <end position="691"/>
    </location>
</feature>
<evidence type="ECO:0000259" key="10">
    <source>
        <dbReference type="PROSITE" id="PS51192"/>
    </source>
</evidence>
<feature type="region of interest" description="Disordered" evidence="9">
    <location>
        <begin position="857"/>
        <end position="876"/>
    </location>
</feature>
<feature type="region of interest" description="Disordered" evidence="9">
    <location>
        <begin position="1"/>
        <end position="57"/>
    </location>
</feature>
<dbReference type="GO" id="GO:0042393">
    <property type="term" value="F:histone binding"/>
    <property type="evidence" value="ECO:0007669"/>
    <property type="project" value="TreeGrafter"/>
</dbReference>
<dbReference type="GO" id="GO:0016887">
    <property type="term" value="F:ATP hydrolysis activity"/>
    <property type="evidence" value="ECO:0007669"/>
    <property type="project" value="TreeGrafter"/>
</dbReference>
<dbReference type="InterPro" id="IPR027417">
    <property type="entry name" value="P-loop_NTPase"/>
</dbReference>
<keyword evidence="6" id="KW-0156">Chromatin regulator</keyword>
<feature type="compositionally biased region" description="Acidic residues" evidence="9">
    <location>
        <begin position="805"/>
        <end position="831"/>
    </location>
</feature>
<accession>A0A0Q5VZ15</accession>
<dbReference type="OrthoDB" id="372624at2759"/>
<dbReference type="PROSITE" id="PS51192">
    <property type="entry name" value="HELICASE_ATP_BIND_1"/>
    <property type="match status" value="1"/>
</dbReference>
<feature type="region of interest" description="Disordered" evidence="9">
    <location>
        <begin position="396"/>
        <end position="471"/>
    </location>
</feature>
<dbReference type="SMART" id="SM00487">
    <property type="entry name" value="DEXDc"/>
    <property type="match status" value="1"/>
</dbReference>
<feature type="domain" description="Helicase ATP-binding" evidence="10">
    <location>
        <begin position="926"/>
        <end position="1091"/>
    </location>
</feature>
<dbReference type="PANTHER" id="PTHR45685">
    <property type="entry name" value="HELICASE SRCAP-RELATED"/>
    <property type="match status" value="1"/>
</dbReference>
<dbReference type="InterPro" id="IPR014001">
    <property type="entry name" value="Helicase_ATP-bd"/>
</dbReference>
<evidence type="ECO:0000259" key="11">
    <source>
        <dbReference type="PROSITE" id="PS51204"/>
    </source>
</evidence>
<proteinExistence type="predicted"/>
<feature type="compositionally biased region" description="Gly residues" evidence="9">
    <location>
        <begin position="1"/>
        <end position="12"/>
    </location>
</feature>
<feature type="compositionally biased region" description="Polar residues" evidence="9">
    <location>
        <begin position="301"/>
        <end position="322"/>
    </location>
</feature>
<dbReference type="GO" id="GO:0003677">
    <property type="term" value="F:DNA binding"/>
    <property type="evidence" value="ECO:0007669"/>
    <property type="project" value="UniProtKB-KW"/>
</dbReference>
<evidence type="ECO:0000256" key="8">
    <source>
        <dbReference type="ARBA" id="ARBA00023242"/>
    </source>
</evidence>
<dbReference type="InterPro" id="IPR038718">
    <property type="entry name" value="SNF2-like_sf"/>
</dbReference>
<evidence type="ECO:0000256" key="9">
    <source>
        <dbReference type="SAM" id="MobiDB-lite"/>
    </source>
</evidence>
<dbReference type="PANTHER" id="PTHR45685:SF1">
    <property type="entry name" value="HELICASE SRCAP"/>
    <property type="match status" value="1"/>
</dbReference>
<feature type="compositionally biased region" description="Polar residues" evidence="9">
    <location>
        <begin position="113"/>
        <end position="130"/>
    </location>
</feature>
<dbReference type="PROSITE" id="PS51204">
    <property type="entry name" value="HSA"/>
    <property type="match status" value="1"/>
</dbReference>
<dbReference type="CDD" id="cd18003">
    <property type="entry name" value="DEXQc_SRCAP"/>
    <property type="match status" value="1"/>
</dbReference>
<organism evidence="12 13">
    <name type="scientific">Drosophila erecta</name>
    <name type="common">Fruit fly</name>
    <dbReference type="NCBI Taxonomy" id="7220"/>
    <lineage>
        <taxon>Eukaryota</taxon>
        <taxon>Metazoa</taxon>
        <taxon>Ecdysozoa</taxon>
        <taxon>Arthropoda</taxon>
        <taxon>Hexapoda</taxon>
        <taxon>Insecta</taxon>
        <taxon>Pterygota</taxon>
        <taxon>Neoptera</taxon>
        <taxon>Endopterygota</taxon>
        <taxon>Diptera</taxon>
        <taxon>Brachycera</taxon>
        <taxon>Muscomorpha</taxon>
        <taxon>Ephydroidea</taxon>
        <taxon>Drosophilidae</taxon>
        <taxon>Drosophila</taxon>
        <taxon>Sophophora</taxon>
    </lineage>
</organism>
<feature type="domain" description="HSA" evidence="11">
    <location>
        <begin position="503"/>
        <end position="575"/>
    </location>
</feature>
<dbReference type="SMART" id="SM00573">
    <property type="entry name" value="HSA"/>
    <property type="match status" value="1"/>
</dbReference>
<dbReference type="SUPFAM" id="SSF52540">
    <property type="entry name" value="P-loop containing nucleoside triphosphate hydrolases"/>
    <property type="match status" value="1"/>
</dbReference>
<dbReference type="Gene3D" id="3.40.50.10810">
    <property type="entry name" value="Tandem AAA-ATPase domain"/>
    <property type="match status" value="1"/>
</dbReference>
<feature type="compositionally biased region" description="Low complexity" evidence="9">
    <location>
        <begin position="323"/>
        <end position="336"/>
    </location>
</feature>